<organism evidence="3 4">
    <name type="scientific">Frankia canadensis</name>
    <dbReference type="NCBI Taxonomy" id="1836972"/>
    <lineage>
        <taxon>Bacteria</taxon>
        <taxon>Bacillati</taxon>
        <taxon>Actinomycetota</taxon>
        <taxon>Actinomycetes</taxon>
        <taxon>Frankiales</taxon>
        <taxon>Frankiaceae</taxon>
        <taxon>Frankia</taxon>
    </lineage>
</organism>
<dbReference type="EMBL" id="FZMO01000334">
    <property type="protein sequence ID" value="SNQ50004.1"/>
    <property type="molecule type" value="Genomic_DNA"/>
</dbReference>
<name>A0A2I2KWH4_9ACTN</name>
<feature type="compositionally biased region" description="Low complexity" evidence="1">
    <location>
        <begin position="42"/>
        <end position="64"/>
    </location>
</feature>
<sequence length="153" mass="14777">MTRPTAASADSGPAPAGASARASVGSAKAGGGAPAGSDPRRPGSATEGAEPVGAAAPGTGAAPHAPYPDDDPGQAMADSPEVTADELPGARALWILAFTFAAVGLFFPLSGLIAIGCGALAWRRGSGRGRVATFVAIATTLIGVVLTVVVLTT</sequence>
<protein>
    <recommendedName>
        <fullName evidence="5">DUF4190 domain-containing protein</fullName>
    </recommendedName>
</protein>
<evidence type="ECO:0000313" key="4">
    <source>
        <dbReference type="Proteomes" id="UP000234331"/>
    </source>
</evidence>
<keyword evidence="2" id="KW-0472">Membrane</keyword>
<dbReference type="Proteomes" id="UP000234331">
    <property type="component" value="Unassembled WGS sequence"/>
</dbReference>
<feature type="compositionally biased region" description="Low complexity" evidence="1">
    <location>
        <begin position="1"/>
        <end position="27"/>
    </location>
</feature>
<keyword evidence="2" id="KW-1133">Transmembrane helix</keyword>
<keyword evidence="2" id="KW-0812">Transmembrane</keyword>
<keyword evidence="4" id="KW-1185">Reference proteome</keyword>
<gene>
    <name evidence="3" type="ORF">FRACA_40031</name>
</gene>
<evidence type="ECO:0000256" key="2">
    <source>
        <dbReference type="SAM" id="Phobius"/>
    </source>
</evidence>
<dbReference type="OrthoDB" id="3214917at2"/>
<feature type="transmembrane region" description="Helical" evidence="2">
    <location>
        <begin position="92"/>
        <end position="122"/>
    </location>
</feature>
<evidence type="ECO:0000313" key="3">
    <source>
        <dbReference type="EMBL" id="SNQ50004.1"/>
    </source>
</evidence>
<reference evidence="3 4" key="1">
    <citation type="submission" date="2017-06" db="EMBL/GenBank/DDBJ databases">
        <authorList>
            <person name="Kim H.J."/>
            <person name="Triplett B.A."/>
        </authorList>
    </citation>
    <scope>NUCLEOTIDE SEQUENCE [LARGE SCALE GENOMIC DNA]</scope>
    <source>
        <strain evidence="3">FRACA_ARgP5</strain>
    </source>
</reference>
<feature type="region of interest" description="Disordered" evidence="1">
    <location>
        <begin position="1"/>
        <end position="83"/>
    </location>
</feature>
<evidence type="ECO:0000256" key="1">
    <source>
        <dbReference type="SAM" id="MobiDB-lite"/>
    </source>
</evidence>
<proteinExistence type="predicted"/>
<dbReference type="AlphaFoldDB" id="A0A2I2KWH4"/>
<accession>A0A2I2KWH4</accession>
<evidence type="ECO:0008006" key="5">
    <source>
        <dbReference type="Google" id="ProtNLM"/>
    </source>
</evidence>
<dbReference type="RefSeq" id="WP_101833358.1">
    <property type="nucleotide sequence ID" value="NZ_FZMO01000334.1"/>
</dbReference>
<feature type="transmembrane region" description="Helical" evidence="2">
    <location>
        <begin position="131"/>
        <end position="151"/>
    </location>
</feature>